<feature type="transmembrane region" description="Helical" evidence="1">
    <location>
        <begin position="16"/>
        <end position="33"/>
    </location>
</feature>
<evidence type="ECO:0000256" key="1">
    <source>
        <dbReference type="SAM" id="Phobius"/>
    </source>
</evidence>
<sequence length="34" mass="4133">MIEPQKLVKKLHKVSFLKQAAVIYMTWIFWSVIR</sequence>
<evidence type="ECO:0000313" key="3">
    <source>
        <dbReference type="Proteomes" id="UP000199476"/>
    </source>
</evidence>
<dbReference type="AlphaFoldDB" id="A0A1G9TQW5"/>
<proteinExistence type="predicted"/>
<dbReference type="EMBL" id="FNGO01000045">
    <property type="protein sequence ID" value="SDM50120.1"/>
    <property type="molecule type" value="Genomic_DNA"/>
</dbReference>
<keyword evidence="1" id="KW-1133">Transmembrane helix</keyword>
<protein>
    <submittedName>
        <fullName evidence="2">Uncharacterized protein</fullName>
    </submittedName>
</protein>
<keyword evidence="1" id="KW-0812">Transmembrane</keyword>
<evidence type="ECO:0000313" key="2">
    <source>
        <dbReference type="EMBL" id="SDM50120.1"/>
    </source>
</evidence>
<reference evidence="2 3" key="1">
    <citation type="submission" date="2016-10" db="EMBL/GenBank/DDBJ databases">
        <authorList>
            <person name="de Groot N.N."/>
        </authorList>
    </citation>
    <scope>NUCLEOTIDE SEQUENCE [LARGE SCALE GENOMIC DNA]</scope>
    <source>
        <strain evidence="2 3">SLAS-1</strain>
    </source>
</reference>
<dbReference type="STRING" id="321763.SAMN04488692_1453"/>
<gene>
    <name evidence="2" type="ORF">SAMN04488692_1453</name>
</gene>
<keyword evidence="3" id="KW-1185">Reference proteome</keyword>
<name>A0A1G9TQW5_9FIRM</name>
<dbReference type="Proteomes" id="UP000199476">
    <property type="component" value="Unassembled WGS sequence"/>
</dbReference>
<organism evidence="2 3">
    <name type="scientific">Halarsenatibacter silvermanii</name>
    <dbReference type="NCBI Taxonomy" id="321763"/>
    <lineage>
        <taxon>Bacteria</taxon>
        <taxon>Bacillati</taxon>
        <taxon>Bacillota</taxon>
        <taxon>Clostridia</taxon>
        <taxon>Halanaerobiales</taxon>
        <taxon>Halarsenatibacteraceae</taxon>
        <taxon>Halarsenatibacter</taxon>
    </lineage>
</organism>
<accession>A0A1G9TQW5</accession>
<keyword evidence="1" id="KW-0472">Membrane</keyword>